<comment type="caution">
    <text evidence="7">The sequence shown here is derived from an EMBL/GenBank/DDBJ whole genome shotgun (WGS) entry which is preliminary data.</text>
</comment>
<dbReference type="InterPro" id="IPR007627">
    <property type="entry name" value="RNA_pol_sigma70_r2"/>
</dbReference>
<keyword evidence="2" id="KW-0805">Transcription regulation</keyword>
<keyword evidence="8" id="KW-1185">Reference proteome</keyword>
<comment type="similarity">
    <text evidence="1">Belongs to the sigma-70 factor family. ECF subfamily.</text>
</comment>
<dbReference type="PANTHER" id="PTHR43133:SF62">
    <property type="entry name" value="RNA POLYMERASE SIGMA FACTOR SIGZ"/>
    <property type="match status" value="1"/>
</dbReference>
<accession>A0ABS4JVQ7</accession>
<dbReference type="SUPFAM" id="SSF88659">
    <property type="entry name" value="Sigma3 and sigma4 domains of RNA polymerase sigma factors"/>
    <property type="match status" value="1"/>
</dbReference>
<evidence type="ECO:0000256" key="1">
    <source>
        <dbReference type="ARBA" id="ARBA00010641"/>
    </source>
</evidence>
<name>A0ABS4JVQ7_9FIRM</name>
<dbReference type="PANTHER" id="PTHR43133">
    <property type="entry name" value="RNA POLYMERASE ECF-TYPE SIGMA FACTO"/>
    <property type="match status" value="1"/>
</dbReference>
<evidence type="ECO:0000256" key="3">
    <source>
        <dbReference type="ARBA" id="ARBA00023082"/>
    </source>
</evidence>
<dbReference type="EMBL" id="JAGGLG010000021">
    <property type="protein sequence ID" value="MBP2019056.1"/>
    <property type="molecule type" value="Genomic_DNA"/>
</dbReference>
<dbReference type="NCBIfam" id="TIGR02937">
    <property type="entry name" value="sigma70-ECF"/>
    <property type="match status" value="1"/>
</dbReference>
<evidence type="ECO:0000259" key="5">
    <source>
        <dbReference type="Pfam" id="PF04542"/>
    </source>
</evidence>
<dbReference type="InterPro" id="IPR014284">
    <property type="entry name" value="RNA_pol_sigma-70_dom"/>
</dbReference>
<keyword evidence="3" id="KW-0731">Sigma factor</keyword>
<dbReference type="InterPro" id="IPR013325">
    <property type="entry name" value="RNA_pol_sigma_r2"/>
</dbReference>
<organism evidence="7 8">
    <name type="scientific">Symbiobacterium terraclitae</name>
    <dbReference type="NCBI Taxonomy" id="557451"/>
    <lineage>
        <taxon>Bacteria</taxon>
        <taxon>Bacillati</taxon>
        <taxon>Bacillota</taxon>
        <taxon>Clostridia</taxon>
        <taxon>Eubacteriales</taxon>
        <taxon>Symbiobacteriaceae</taxon>
        <taxon>Symbiobacterium</taxon>
    </lineage>
</organism>
<dbReference type="InterPro" id="IPR013324">
    <property type="entry name" value="RNA_pol_sigma_r3/r4-like"/>
</dbReference>
<protein>
    <submittedName>
        <fullName evidence="7">RNA polymerase sigma-70 factor (ECF subfamily)</fullName>
    </submittedName>
</protein>
<proteinExistence type="inferred from homology"/>
<feature type="domain" description="RNA polymerase sigma-70 region 2" evidence="5">
    <location>
        <begin position="2"/>
        <end position="68"/>
    </location>
</feature>
<dbReference type="Proteomes" id="UP001519289">
    <property type="component" value="Unassembled WGS sequence"/>
</dbReference>
<evidence type="ECO:0000259" key="6">
    <source>
        <dbReference type="Pfam" id="PF08281"/>
    </source>
</evidence>
<evidence type="ECO:0000313" key="7">
    <source>
        <dbReference type="EMBL" id="MBP2019056.1"/>
    </source>
</evidence>
<dbReference type="Gene3D" id="1.10.1740.10">
    <property type="match status" value="1"/>
</dbReference>
<dbReference type="Pfam" id="PF08281">
    <property type="entry name" value="Sigma70_r4_2"/>
    <property type="match status" value="1"/>
</dbReference>
<feature type="domain" description="RNA polymerase sigma factor 70 region 4 type 2" evidence="6">
    <location>
        <begin position="97"/>
        <end position="145"/>
    </location>
</feature>
<dbReference type="InterPro" id="IPR013249">
    <property type="entry name" value="RNA_pol_sigma70_r4_t2"/>
</dbReference>
<dbReference type="Pfam" id="PF04542">
    <property type="entry name" value="Sigma70_r2"/>
    <property type="match status" value="1"/>
</dbReference>
<evidence type="ECO:0000313" key="8">
    <source>
        <dbReference type="Proteomes" id="UP001519289"/>
    </source>
</evidence>
<evidence type="ECO:0000256" key="4">
    <source>
        <dbReference type="ARBA" id="ARBA00023163"/>
    </source>
</evidence>
<keyword evidence="4" id="KW-0804">Transcription</keyword>
<dbReference type="SUPFAM" id="SSF88946">
    <property type="entry name" value="Sigma2 domain of RNA polymerase sigma factors"/>
    <property type="match status" value="1"/>
</dbReference>
<reference evidence="7 8" key="1">
    <citation type="submission" date="2021-03" db="EMBL/GenBank/DDBJ databases">
        <title>Genomic Encyclopedia of Type Strains, Phase IV (KMG-IV): sequencing the most valuable type-strain genomes for metagenomic binning, comparative biology and taxonomic classification.</title>
        <authorList>
            <person name="Goeker M."/>
        </authorList>
    </citation>
    <scope>NUCLEOTIDE SEQUENCE [LARGE SCALE GENOMIC DNA]</scope>
    <source>
        <strain evidence="7 8">DSM 27138</strain>
    </source>
</reference>
<gene>
    <name evidence="7" type="ORF">J2Z79_002472</name>
</gene>
<dbReference type="Gene3D" id="1.10.10.10">
    <property type="entry name" value="Winged helix-like DNA-binding domain superfamily/Winged helix DNA-binding domain"/>
    <property type="match status" value="1"/>
</dbReference>
<dbReference type="InterPro" id="IPR039425">
    <property type="entry name" value="RNA_pol_sigma-70-like"/>
</dbReference>
<evidence type="ECO:0000256" key="2">
    <source>
        <dbReference type="ARBA" id="ARBA00023015"/>
    </source>
</evidence>
<dbReference type="CDD" id="cd06171">
    <property type="entry name" value="Sigma70_r4"/>
    <property type="match status" value="1"/>
</dbReference>
<dbReference type="InterPro" id="IPR036388">
    <property type="entry name" value="WH-like_DNA-bd_sf"/>
</dbReference>
<sequence length="165" mass="18736">MLMERYGGALLQYAHRLVGDRHAAEEICQDTLLKAWQQGDAFLQDGHLRAWLFRVARNRAIDCLRRRRTAAEELSGAAPGLTLAHPEEEAERAWMTEAILDALAELPPQSRVVIEMRFFRNMSYKEIAERLAIPMGTVKSRLNYGLKGLARILRTRRIAGEVAGH</sequence>